<organism evidence="13 14">
    <name type="scientific">Planobispora longispora</name>
    <dbReference type="NCBI Taxonomy" id="28887"/>
    <lineage>
        <taxon>Bacteria</taxon>
        <taxon>Bacillati</taxon>
        <taxon>Actinomycetota</taxon>
        <taxon>Actinomycetes</taxon>
        <taxon>Streptosporangiales</taxon>
        <taxon>Streptosporangiaceae</taxon>
        <taxon>Planobispora</taxon>
    </lineage>
</organism>
<dbReference type="InterPro" id="IPR033132">
    <property type="entry name" value="GH_1_N_CS"/>
</dbReference>
<dbReference type="EC" id="3.2.1.21" evidence="3 12"/>
<dbReference type="Gene3D" id="3.20.20.80">
    <property type="entry name" value="Glycosidases"/>
    <property type="match status" value="1"/>
</dbReference>
<evidence type="ECO:0000256" key="12">
    <source>
        <dbReference type="RuleBase" id="RU361175"/>
    </source>
</evidence>
<feature type="binding site" evidence="10">
    <location>
        <position position="289"/>
    </location>
    <ligand>
        <name>substrate</name>
    </ligand>
</feature>
<dbReference type="GO" id="GO:0008422">
    <property type="term" value="F:beta-glucosidase activity"/>
    <property type="evidence" value="ECO:0007669"/>
    <property type="project" value="UniProtKB-EC"/>
</dbReference>
<dbReference type="Pfam" id="PF00232">
    <property type="entry name" value="Glyco_hydro_1"/>
    <property type="match status" value="1"/>
</dbReference>
<dbReference type="InterPro" id="IPR018120">
    <property type="entry name" value="Glyco_hydro_1_AS"/>
</dbReference>
<evidence type="ECO:0000256" key="6">
    <source>
        <dbReference type="ARBA" id="ARBA00023277"/>
    </source>
</evidence>
<evidence type="ECO:0000313" key="14">
    <source>
        <dbReference type="Proteomes" id="UP000616724"/>
    </source>
</evidence>
<keyword evidence="8" id="KW-0624">Polysaccharide degradation</keyword>
<dbReference type="GO" id="GO:0005829">
    <property type="term" value="C:cytosol"/>
    <property type="evidence" value="ECO:0007669"/>
    <property type="project" value="TreeGrafter"/>
</dbReference>
<dbReference type="AlphaFoldDB" id="A0A8J3W7S7"/>
<evidence type="ECO:0000256" key="7">
    <source>
        <dbReference type="ARBA" id="ARBA00023295"/>
    </source>
</evidence>
<feature type="binding site" evidence="10">
    <location>
        <begin position="391"/>
        <end position="392"/>
    </location>
    <ligand>
        <name>substrate</name>
    </ligand>
</feature>
<dbReference type="PRINTS" id="PR00131">
    <property type="entry name" value="GLHYDRLASE1"/>
</dbReference>
<feature type="binding site" evidence="10">
    <location>
        <position position="13"/>
    </location>
    <ligand>
        <name>substrate</name>
    </ligand>
</feature>
<keyword evidence="7 12" id="KW-0326">Glycosidase</keyword>
<keyword evidence="6" id="KW-0119">Carbohydrate metabolism</keyword>
<dbReference type="Proteomes" id="UP000616724">
    <property type="component" value="Unassembled WGS sequence"/>
</dbReference>
<dbReference type="InterPro" id="IPR001360">
    <property type="entry name" value="Glyco_hydro_1"/>
</dbReference>
<dbReference type="NCBIfam" id="TIGR03356">
    <property type="entry name" value="BGL"/>
    <property type="match status" value="1"/>
</dbReference>
<dbReference type="PANTHER" id="PTHR10353">
    <property type="entry name" value="GLYCOSYL HYDROLASE"/>
    <property type="match status" value="1"/>
</dbReference>
<feature type="binding site" evidence="10">
    <location>
        <position position="114"/>
    </location>
    <ligand>
        <name>substrate</name>
    </ligand>
</feature>
<dbReference type="GO" id="GO:0030245">
    <property type="term" value="P:cellulose catabolic process"/>
    <property type="evidence" value="ECO:0007669"/>
    <property type="project" value="UniProtKB-KW"/>
</dbReference>
<dbReference type="InterPro" id="IPR017736">
    <property type="entry name" value="Glyco_hydro_1_beta-glucosidase"/>
</dbReference>
<evidence type="ECO:0000256" key="9">
    <source>
        <dbReference type="PIRSR" id="PIRSR617736-1"/>
    </source>
</evidence>
<evidence type="ECO:0000256" key="11">
    <source>
        <dbReference type="PROSITE-ProRule" id="PRU10055"/>
    </source>
</evidence>
<dbReference type="PROSITE" id="PS00653">
    <property type="entry name" value="GLYCOSYL_HYDROL_F1_2"/>
    <property type="match status" value="1"/>
</dbReference>
<reference evidence="13 14" key="1">
    <citation type="submission" date="2021-01" db="EMBL/GenBank/DDBJ databases">
        <title>Whole genome shotgun sequence of Planobispora longispora NBRC 13918.</title>
        <authorList>
            <person name="Komaki H."/>
            <person name="Tamura T."/>
        </authorList>
    </citation>
    <scope>NUCLEOTIDE SEQUENCE [LARGE SCALE GENOMIC DNA]</scope>
    <source>
        <strain evidence="13 14">NBRC 13918</strain>
    </source>
</reference>
<evidence type="ECO:0000256" key="5">
    <source>
        <dbReference type="ARBA" id="ARBA00023001"/>
    </source>
</evidence>
<feature type="binding site" evidence="10">
    <location>
        <position position="158"/>
    </location>
    <ligand>
        <name>substrate</name>
    </ligand>
</feature>
<dbReference type="FunFam" id="3.20.20.80:FF:000004">
    <property type="entry name" value="Beta-glucosidase 6-phospho-beta-glucosidase"/>
    <property type="match status" value="1"/>
</dbReference>
<evidence type="ECO:0000313" key="13">
    <source>
        <dbReference type="EMBL" id="GIH78933.1"/>
    </source>
</evidence>
<comment type="caution">
    <text evidence="13">The sequence shown here is derived from an EMBL/GenBank/DDBJ whole genome shotgun (WGS) entry which is preliminary data.</text>
</comment>
<evidence type="ECO:0000256" key="8">
    <source>
        <dbReference type="ARBA" id="ARBA00023326"/>
    </source>
</evidence>
<dbReference type="EMBL" id="BOOH01000044">
    <property type="protein sequence ID" value="GIH78933.1"/>
    <property type="molecule type" value="Genomic_DNA"/>
</dbReference>
<evidence type="ECO:0000256" key="2">
    <source>
        <dbReference type="ARBA" id="ARBA00010838"/>
    </source>
</evidence>
<feature type="binding site" evidence="10">
    <location>
        <position position="384"/>
    </location>
    <ligand>
        <name>substrate</name>
    </ligand>
</feature>
<dbReference type="InterPro" id="IPR017853">
    <property type="entry name" value="GH"/>
</dbReference>
<keyword evidence="5" id="KW-0136">Cellulose degradation</keyword>
<dbReference type="RefSeq" id="WP_203893411.1">
    <property type="nucleotide sequence ID" value="NZ_BOOH01000044.1"/>
</dbReference>
<name>A0A8J3W7S7_9ACTN</name>
<sequence length="436" mass="48164">MSFRWGVATSAYQIEGSTTADGRTPSIWDTFCRTPGAVANGDTGEAACDHYRRMPEDVALLAELGVDTYRFSISWPRVQPRGLGPVNPRGIAFYDRLVDELLARGIDPWITLYHWDLPQELEDAGGWPHRDTAYRFADYATLVFDRLADRVPVWTTLNEPWCTAVYGYADGIHAPGRRDFPAAVRAVHHLLLGHGLAAGLMRGRGRDVQIGITLNLGQARPATDSPADRDATRRADGLGVRMFLDPLVHGRYPDDVVADLAGRGAVLPVREGDLELISAPLDVLGVNYYFDATLSAGGEVRTGPLTGMGWPITPEGCADLLLRIGRDYPGLPMVVTENGAAFDDVAGDDGFVHDEDRVAFLAAHVAAVRLAREKGADVRGYFAWSFLDNFEWGHGYGPRFGLVRVDYPTQRRIPKQSAIWYRETIKSYRDGSPWTY</sequence>
<keyword evidence="14" id="KW-1185">Reference proteome</keyword>
<keyword evidence="4 12" id="KW-0378">Hydrolase</keyword>
<gene>
    <name evidence="13" type="primary">bglB_1</name>
    <name evidence="13" type="ORF">Plo01_53620</name>
</gene>
<evidence type="ECO:0000256" key="4">
    <source>
        <dbReference type="ARBA" id="ARBA00022801"/>
    </source>
</evidence>
<dbReference type="PROSITE" id="PS00572">
    <property type="entry name" value="GLYCOSYL_HYDROL_F1_1"/>
    <property type="match status" value="1"/>
</dbReference>
<evidence type="ECO:0000256" key="10">
    <source>
        <dbReference type="PIRSR" id="PIRSR617736-2"/>
    </source>
</evidence>
<evidence type="ECO:0000256" key="1">
    <source>
        <dbReference type="ARBA" id="ARBA00000448"/>
    </source>
</evidence>
<feature type="active site" description="Nucleophile" evidence="9 11">
    <location>
        <position position="337"/>
    </location>
</feature>
<dbReference type="PANTHER" id="PTHR10353:SF36">
    <property type="entry name" value="LP05116P"/>
    <property type="match status" value="1"/>
</dbReference>
<protein>
    <recommendedName>
        <fullName evidence="3 12">Beta-glucosidase</fullName>
        <ecNumber evidence="3 12">3.2.1.21</ecNumber>
    </recommendedName>
</protein>
<comment type="similarity">
    <text evidence="2 12">Belongs to the glycosyl hydrolase 1 family.</text>
</comment>
<dbReference type="SUPFAM" id="SSF51445">
    <property type="entry name" value="(Trans)glycosidases"/>
    <property type="match status" value="1"/>
</dbReference>
<proteinExistence type="inferred from homology"/>
<evidence type="ECO:0000256" key="3">
    <source>
        <dbReference type="ARBA" id="ARBA00012744"/>
    </source>
</evidence>
<feature type="active site" description="Proton donor" evidence="9">
    <location>
        <position position="159"/>
    </location>
</feature>
<comment type="catalytic activity">
    <reaction evidence="1 12">
        <text>Hydrolysis of terminal, non-reducing beta-D-glucosyl residues with release of beta-D-glucose.</text>
        <dbReference type="EC" id="3.2.1.21"/>
    </reaction>
</comment>
<accession>A0A8J3W7S7</accession>